<reference evidence="2 4" key="2">
    <citation type="submission" date="2015-12" db="EMBL/GenBank/DDBJ databases">
        <authorList>
            <person name="Lauer A."/>
            <person name="Humrighouse B."/>
            <person name="Loparev V."/>
            <person name="Shewmaker P.L."/>
            <person name="Whitney A.M."/>
            <person name="McLaughlin R.W."/>
        </authorList>
    </citation>
    <scope>NUCLEOTIDE SEQUENCE [LARGE SCALE GENOMIC DNA]</scope>
    <source>
        <strain evidence="2 4">LMG 23085</strain>
    </source>
</reference>
<dbReference type="EMBL" id="CP013614">
    <property type="protein sequence ID" value="ALS01345.1"/>
    <property type="molecule type" value="Genomic_DNA"/>
</dbReference>
<feature type="domain" description="YdhG-like" evidence="1">
    <location>
        <begin position="16"/>
        <end position="110"/>
    </location>
</feature>
<dbReference type="InterPro" id="IPR014922">
    <property type="entry name" value="YdhG-like"/>
</dbReference>
<protein>
    <recommendedName>
        <fullName evidence="1">YdhG-like domain-containing protein</fullName>
    </recommendedName>
</protein>
<dbReference type="AlphaFoldDB" id="A0A0S3KAK0"/>
<accession>A0A0S3KAK0</accession>
<evidence type="ECO:0000313" key="5">
    <source>
        <dbReference type="Proteomes" id="UP000183039"/>
    </source>
</evidence>
<gene>
    <name evidence="2" type="ORF">ATZ33_08175</name>
    <name evidence="3" type="ORF">RV15_GL001796</name>
</gene>
<dbReference type="RefSeq" id="WP_071878785.1">
    <property type="nucleotide sequence ID" value="NZ_JXLC01000025.1"/>
</dbReference>
<dbReference type="OrthoDB" id="384795at2"/>
<dbReference type="Proteomes" id="UP000065511">
    <property type="component" value="Chromosome"/>
</dbReference>
<sequence>MKDVTDFFSKISEPEHRTRLEEIFNWTKENYPQLSVVIKWNQPMFTDHETFIIAYSAAKKHISVAPETVAITTFKEAIEQAHYQHTDNLFKITWDQPVDFSLLKKIIDYNIQEKIHYTKFWRE</sequence>
<evidence type="ECO:0000313" key="2">
    <source>
        <dbReference type="EMBL" id="ALS01345.1"/>
    </source>
</evidence>
<keyword evidence="4" id="KW-1185">Reference proteome</keyword>
<evidence type="ECO:0000259" key="1">
    <source>
        <dbReference type="Pfam" id="PF08818"/>
    </source>
</evidence>
<proteinExistence type="predicted"/>
<evidence type="ECO:0000313" key="4">
    <source>
        <dbReference type="Proteomes" id="UP000065511"/>
    </source>
</evidence>
<dbReference type="EMBL" id="JXLC01000025">
    <property type="protein sequence ID" value="OJG88611.1"/>
    <property type="molecule type" value="Genomic_DNA"/>
</dbReference>
<evidence type="ECO:0000313" key="3">
    <source>
        <dbReference type="EMBL" id="OJG88611.1"/>
    </source>
</evidence>
<dbReference type="SUPFAM" id="SSF159888">
    <property type="entry name" value="YdhG-like"/>
    <property type="match status" value="1"/>
</dbReference>
<dbReference type="Gene3D" id="3.90.1150.200">
    <property type="match status" value="1"/>
</dbReference>
<organism evidence="3 5">
    <name type="scientific">Enterococcus silesiacus</name>
    <dbReference type="NCBI Taxonomy" id="332949"/>
    <lineage>
        <taxon>Bacteria</taxon>
        <taxon>Bacillati</taxon>
        <taxon>Bacillota</taxon>
        <taxon>Bacilli</taxon>
        <taxon>Lactobacillales</taxon>
        <taxon>Enterococcaceae</taxon>
        <taxon>Enterococcus</taxon>
    </lineage>
</organism>
<reference evidence="3 5" key="1">
    <citation type="submission" date="2014-12" db="EMBL/GenBank/DDBJ databases">
        <title>Draft genome sequences of 29 type strains of Enterococci.</title>
        <authorList>
            <person name="Zhong Z."/>
            <person name="Sun Z."/>
            <person name="Liu W."/>
            <person name="Zhang W."/>
            <person name="Zhang H."/>
        </authorList>
    </citation>
    <scope>NUCLEOTIDE SEQUENCE [LARGE SCALE GENOMIC DNA]</scope>
    <source>
        <strain evidence="3 5">DSM 22801</strain>
    </source>
</reference>
<dbReference type="Proteomes" id="UP000183039">
    <property type="component" value="Unassembled WGS sequence"/>
</dbReference>
<name>A0A0S3KAK0_9ENTE</name>
<dbReference type="KEGG" id="ess:ATZ33_08175"/>
<dbReference type="Pfam" id="PF08818">
    <property type="entry name" value="DUF1801"/>
    <property type="match status" value="1"/>
</dbReference>